<dbReference type="EMBL" id="MCGT01000015">
    <property type="protein sequence ID" value="ORX53563.1"/>
    <property type="molecule type" value="Genomic_DNA"/>
</dbReference>
<dbReference type="SUPFAM" id="SSF52540">
    <property type="entry name" value="P-loop containing nucleoside triphosphate hydrolases"/>
    <property type="match status" value="1"/>
</dbReference>
<dbReference type="PANTHER" id="PTHR36978">
    <property type="entry name" value="P-LOOP CONTAINING NUCLEOTIDE TRIPHOSPHATE HYDROLASE"/>
    <property type="match status" value="1"/>
</dbReference>
<gene>
    <name evidence="1" type="ORF">DM01DRAFT_1305790</name>
</gene>
<name>A0A1X2GH27_9FUNG</name>
<comment type="caution">
    <text evidence="1">The sequence shown here is derived from an EMBL/GenBank/DDBJ whole genome shotgun (WGS) entry which is preliminary data.</text>
</comment>
<dbReference type="PANTHER" id="PTHR36978:SF4">
    <property type="entry name" value="P-LOOP CONTAINING NUCLEOSIDE TRIPHOSPHATE HYDROLASE PROTEIN"/>
    <property type="match status" value="1"/>
</dbReference>
<dbReference type="Proteomes" id="UP000242146">
    <property type="component" value="Unassembled WGS sequence"/>
</dbReference>
<evidence type="ECO:0000313" key="1">
    <source>
        <dbReference type="EMBL" id="ORX53563.1"/>
    </source>
</evidence>
<accession>A0A1X2GH27</accession>
<dbReference type="OrthoDB" id="408152at2759"/>
<keyword evidence="2" id="KW-1185">Reference proteome</keyword>
<sequence length="247" mass="28069">MPLEVIGCAPGRTGTFSLHLALNRLGYKTHHMKEVGMHGQDTTAWIKAYDHPGTFGAEGWDKVYEGYDAAVDYPTVDFYKGKNTGQVTIVSSTSSLELMEVYPNAKLILTIRSPESWYKSVCNTIFKHYLGSEEEFVYPPGQRGQILRLVTHTAMGGLLRKDRQKLKDEKYICDLYRKHNEEVIKTVPPERLLIMQLGEGYEKLCPFLGKPIPDEPYPNSNSTEEFQAREVASRGDFFMTSWQSNDS</sequence>
<evidence type="ECO:0008006" key="3">
    <source>
        <dbReference type="Google" id="ProtNLM"/>
    </source>
</evidence>
<dbReference type="InterPro" id="IPR027417">
    <property type="entry name" value="P-loop_NTPase"/>
</dbReference>
<dbReference type="STRING" id="101127.A0A1X2GH27"/>
<protein>
    <recommendedName>
        <fullName evidence="3">P-loop containing nucleoside triphosphate hydrolase protein</fullName>
    </recommendedName>
</protein>
<dbReference type="AlphaFoldDB" id="A0A1X2GH27"/>
<reference evidence="1 2" key="1">
    <citation type="submission" date="2016-07" db="EMBL/GenBank/DDBJ databases">
        <title>Pervasive Adenine N6-methylation of Active Genes in Fungi.</title>
        <authorList>
            <consortium name="DOE Joint Genome Institute"/>
            <person name="Mondo S.J."/>
            <person name="Dannebaum R.O."/>
            <person name="Kuo R.C."/>
            <person name="Labutti K."/>
            <person name="Haridas S."/>
            <person name="Kuo A."/>
            <person name="Salamov A."/>
            <person name="Ahrendt S.R."/>
            <person name="Lipzen A."/>
            <person name="Sullivan W."/>
            <person name="Andreopoulos W.B."/>
            <person name="Clum A."/>
            <person name="Lindquist E."/>
            <person name="Daum C."/>
            <person name="Ramamoorthy G.K."/>
            <person name="Gryganskyi A."/>
            <person name="Culley D."/>
            <person name="Magnuson J.K."/>
            <person name="James T.Y."/>
            <person name="O'Malley M.A."/>
            <person name="Stajich J.E."/>
            <person name="Spatafora J.W."/>
            <person name="Visel A."/>
            <person name="Grigoriev I.V."/>
        </authorList>
    </citation>
    <scope>NUCLEOTIDE SEQUENCE [LARGE SCALE GENOMIC DNA]</scope>
    <source>
        <strain evidence="1 2">NRRL 3301</strain>
    </source>
</reference>
<evidence type="ECO:0000313" key="2">
    <source>
        <dbReference type="Proteomes" id="UP000242146"/>
    </source>
</evidence>
<dbReference type="InterPro" id="IPR040632">
    <property type="entry name" value="Sulfotransfer_4"/>
</dbReference>
<dbReference type="Gene3D" id="3.40.50.300">
    <property type="entry name" value="P-loop containing nucleotide triphosphate hydrolases"/>
    <property type="match status" value="1"/>
</dbReference>
<organism evidence="1 2">
    <name type="scientific">Hesseltinella vesiculosa</name>
    <dbReference type="NCBI Taxonomy" id="101127"/>
    <lineage>
        <taxon>Eukaryota</taxon>
        <taxon>Fungi</taxon>
        <taxon>Fungi incertae sedis</taxon>
        <taxon>Mucoromycota</taxon>
        <taxon>Mucoromycotina</taxon>
        <taxon>Mucoromycetes</taxon>
        <taxon>Mucorales</taxon>
        <taxon>Cunninghamellaceae</taxon>
        <taxon>Hesseltinella</taxon>
    </lineage>
</organism>
<proteinExistence type="predicted"/>
<dbReference type="Pfam" id="PF17784">
    <property type="entry name" value="Sulfotransfer_4"/>
    <property type="match status" value="1"/>
</dbReference>